<reference evidence="2 3" key="1">
    <citation type="journal article" date="2011" name="Stand. Genomic Sci.">
        <title>Complete genome sequence of Allochromatium vinosum DSM 180(T).</title>
        <authorList>
            <person name="Weissgerber T."/>
            <person name="Zigann R."/>
            <person name="Bruce D."/>
            <person name="Chang Y.J."/>
            <person name="Detter J.C."/>
            <person name="Han C."/>
            <person name="Hauser L."/>
            <person name="Jeffries C.D."/>
            <person name="Land M."/>
            <person name="Munk A.C."/>
            <person name="Tapia R."/>
            <person name="Dahl C."/>
        </authorList>
    </citation>
    <scope>NUCLEOTIDE SEQUENCE [LARGE SCALE GENOMIC DNA]</scope>
    <source>
        <strain evidence="3">ATCC 17899 / DSM 180 / NBRC 103801 / NCIMB 10441 / D</strain>
        <plasmid evidence="3">Plasmid pALVIN02</plasmid>
    </source>
</reference>
<accession>D3RWH5</accession>
<keyword evidence="2" id="KW-0614">Plasmid</keyword>
<evidence type="ECO:0000313" key="3">
    <source>
        <dbReference type="Proteomes" id="UP000001441"/>
    </source>
</evidence>
<keyword evidence="3" id="KW-1185">Reference proteome</keyword>
<sequence length="201" mass="22349">MFKRNIFYAIAIMIGYLPASGSAVADTLISGLDRTITWNHPEEFFAASSLDLEFEAPIKPDRLIVKRASQAGMDYLVMFENLNIASYLPTDFENDCIDESSEIVESCFVQAGTHDFDADGLPEIILAVGDGFVNLQVNVFSYHPPARPADAIRTENWELIGNFSGQSKVVIKGKSVIIPFGSQGLEQKMVFIDRSFFEIDH</sequence>
<dbReference type="HOGENOM" id="CLU_1358095_0_0_6"/>
<proteinExistence type="predicted"/>
<dbReference type="AlphaFoldDB" id="D3RWH5"/>
<dbReference type="KEGG" id="alv:Alvin_3297"/>
<dbReference type="eggNOG" id="ENOG5033NDJ">
    <property type="taxonomic scope" value="Bacteria"/>
</dbReference>
<evidence type="ECO:0000256" key="1">
    <source>
        <dbReference type="SAM" id="SignalP"/>
    </source>
</evidence>
<feature type="signal peptide" evidence="1">
    <location>
        <begin position="1"/>
        <end position="25"/>
    </location>
</feature>
<protein>
    <recommendedName>
        <fullName evidence="4">FG-GAP repeat protein</fullName>
    </recommendedName>
</protein>
<dbReference type="EMBL" id="CP001898">
    <property type="protein sequence ID" value="ADC64187.1"/>
    <property type="molecule type" value="Genomic_DNA"/>
</dbReference>
<dbReference type="Proteomes" id="UP000001441">
    <property type="component" value="Plasmid pALVIN02"/>
</dbReference>
<geneLocation type="plasmid" evidence="2 3">
    <name>pALVIN02</name>
</geneLocation>
<feature type="chain" id="PRO_5003049650" description="FG-GAP repeat protein" evidence="1">
    <location>
        <begin position="26"/>
        <end position="201"/>
    </location>
</feature>
<evidence type="ECO:0008006" key="4">
    <source>
        <dbReference type="Google" id="ProtNLM"/>
    </source>
</evidence>
<gene>
    <name evidence="2" type="ordered locus">Alvin_3297</name>
</gene>
<organism evidence="2 3">
    <name type="scientific">Allochromatium vinosum (strain ATCC 17899 / DSM 180 / NBRC 103801 / NCIMB 10441 / D)</name>
    <name type="common">Chromatium vinosum</name>
    <dbReference type="NCBI Taxonomy" id="572477"/>
    <lineage>
        <taxon>Bacteria</taxon>
        <taxon>Pseudomonadati</taxon>
        <taxon>Pseudomonadota</taxon>
        <taxon>Gammaproteobacteria</taxon>
        <taxon>Chromatiales</taxon>
        <taxon>Chromatiaceae</taxon>
        <taxon>Allochromatium</taxon>
    </lineage>
</organism>
<evidence type="ECO:0000313" key="2">
    <source>
        <dbReference type="EMBL" id="ADC64187.1"/>
    </source>
</evidence>
<keyword evidence="1" id="KW-0732">Signal</keyword>
<name>D3RWH5_ALLVD</name>